<dbReference type="Gene3D" id="3.90.1750.10">
    <property type="entry name" value="Hect, E3 ligase catalytic domains"/>
    <property type="match status" value="1"/>
</dbReference>
<dbReference type="SUPFAM" id="SSF56204">
    <property type="entry name" value="Hect, E3 ligase catalytic domain"/>
    <property type="match status" value="1"/>
</dbReference>
<gene>
    <name evidence="4" type="ORF">PACLA_8A067868</name>
</gene>
<feature type="compositionally biased region" description="Polar residues" evidence="3">
    <location>
        <begin position="18"/>
        <end position="44"/>
    </location>
</feature>
<keyword evidence="1 2" id="KW-0833">Ubl conjugation pathway</keyword>
<dbReference type="EMBL" id="CACRXK020012159">
    <property type="protein sequence ID" value="CAB4022788.1"/>
    <property type="molecule type" value="Genomic_DNA"/>
</dbReference>
<dbReference type="GO" id="GO:0004842">
    <property type="term" value="F:ubiquitin-protein transferase activity"/>
    <property type="evidence" value="ECO:0007669"/>
    <property type="project" value="InterPro"/>
</dbReference>
<dbReference type="AlphaFoldDB" id="A0A7D9J6E8"/>
<proteinExistence type="predicted"/>
<comment type="caution">
    <text evidence="4">The sequence shown here is derived from an EMBL/GenBank/DDBJ whole genome shotgun (WGS) entry which is preliminary data.</text>
</comment>
<evidence type="ECO:0000313" key="4">
    <source>
        <dbReference type="EMBL" id="CAB4022788.1"/>
    </source>
</evidence>
<feature type="compositionally biased region" description="Low complexity" evidence="3">
    <location>
        <begin position="45"/>
        <end position="54"/>
    </location>
</feature>
<evidence type="ECO:0000256" key="2">
    <source>
        <dbReference type="PROSITE-ProRule" id="PRU00104"/>
    </source>
</evidence>
<name>A0A7D9J6E8_PARCT</name>
<comment type="caution">
    <text evidence="2">Lacks conserved residue(s) required for the propagation of feature annotation.</text>
</comment>
<accession>A0A7D9J6E8</accession>
<dbReference type="Proteomes" id="UP001152795">
    <property type="component" value="Unassembled WGS sequence"/>
</dbReference>
<sequence length="356" mass="39995">MSIQFLLPHDDSSRSDEFPNTYTEEVQSYLPNNDSSSESNQPTTEISGEGSESIQEGSFEKVILDCIKKCNTENIIDPIEILRCASTYIVQGRPLDITSASDTVEGATNFIHVDREGVLQSAFEKISSLENPRLILEVSFYGELASDLGGPRKEFFMLCLRKIQSKYFAKGLRDYMSADYEVVGLIMGLSMLQNGRVPHYLTEEIIKETFMTESPSLCIANLRAGFAKVRLFQIGKELPAFVDLFRATNSNRLTRKKLISLLEPSFSEEGSNTRHYENAAYRTFSNYVRIVASGRRNQVALGNILQFCMATDEEPPIGFAMHPSIQFVTASSSSKCAFISFREYMQPSCDVSYTFT</sequence>
<dbReference type="OrthoDB" id="5986535at2759"/>
<dbReference type="InterPro" id="IPR000569">
    <property type="entry name" value="HECT_dom"/>
</dbReference>
<organism evidence="4 5">
    <name type="scientific">Paramuricea clavata</name>
    <name type="common">Red gorgonian</name>
    <name type="synonym">Violescent sea-whip</name>
    <dbReference type="NCBI Taxonomy" id="317549"/>
    <lineage>
        <taxon>Eukaryota</taxon>
        <taxon>Metazoa</taxon>
        <taxon>Cnidaria</taxon>
        <taxon>Anthozoa</taxon>
        <taxon>Octocorallia</taxon>
        <taxon>Malacalcyonacea</taxon>
        <taxon>Plexauridae</taxon>
        <taxon>Paramuricea</taxon>
    </lineage>
</organism>
<evidence type="ECO:0000256" key="1">
    <source>
        <dbReference type="ARBA" id="ARBA00022786"/>
    </source>
</evidence>
<reference evidence="4" key="1">
    <citation type="submission" date="2020-04" db="EMBL/GenBank/DDBJ databases">
        <authorList>
            <person name="Alioto T."/>
            <person name="Alioto T."/>
            <person name="Gomez Garrido J."/>
        </authorList>
    </citation>
    <scope>NUCLEOTIDE SEQUENCE</scope>
    <source>
        <strain evidence="4">A484AB</strain>
    </source>
</reference>
<feature type="compositionally biased region" description="Basic and acidic residues" evidence="3">
    <location>
        <begin position="8"/>
        <end position="17"/>
    </location>
</feature>
<dbReference type="InterPro" id="IPR035983">
    <property type="entry name" value="Hect_E3_ubiquitin_ligase"/>
</dbReference>
<evidence type="ECO:0000313" key="5">
    <source>
        <dbReference type="Proteomes" id="UP001152795"/>
    </source>
</evidence>
<evidence type="ECO:0000256" key="3">
    <source>
        <dbReference type="SAM" id="MobiDB-lite"/>
    </source>
</evidence>
<feature type="region of interest" description="Disordered" evidence="3">
    <location>
        <begin position="1"/>
        <end position="54"/>
    </location>
</feature>
<keyword evidence="5" id="KW-1185">Reference proteome</keyword>
<protein>
    <submittedName>
        <fullName evidence="4">Leucine-rich repeat-containing DDB_G0290503 isoform X1</fullName>
    </submittedName>
</protein>
<dbReference type="PROSITE" id="PS50237">
    <property type="entry name" value="HECT"/>
    <property type="match status" value="1"/>
</dbReference>